<keyword evidence="6" id="KW-0812">Transmembrane</keyword>
<dbReference type="FunFam" id="1.20.1560.10:FF:000004">
    <property type="entry name" value="ATP-binding cassette sub-family B member 7"/>
    <property type="match status" value="1"/>
</dbReference>
<dbReference type="GO" id="GO:0140466">
    <property type="term" value="P:iron-sulfur cluster export from the mitochondrion"/>
    <property type="evidence" value="ECO:0007669"/>
    <property type="project" value="UniProtKB-ARBA"/>
</dbReference>
<dbReference type="CDD" id="cd03253">
    <property type="entry name" value="ABCC_ATM1_transporter"/>
    <property type="match status" value="1"/>
</dbReference>
<reference evidence="21 22" key="1">
    <citation type="submission" date="2019-02" db="EMBL/GenBank/DDBJ databases">
        <title>Genome sequencing of the rare red list fungi Phellinidium pouzarii.</title>
        <authorList>
            <person name="Buettner E."/>
            <person name="Kellner H."/>
        </authorList>
    </citation>
    <scope>NUCLEOTIDE SEQUENCE [LARGE SCALE GENOMIC DNA]</scope>
    <source>
        <strain evidence="21 22">DSM 108285</strain>
    </source>
</reference>
<feature type="repeat" description="WD" evidence="17">
    <location>
        <begin position="76"/>
        <end position="117"/>
    </location>
</feature>
<evidence type="ECO:0000256" key="17">
    <source>
        <dbReference type="PROSITE-ProRule" id="PRU00221"/>
    </source>
</evidence>
<protein>
    <recommendedName>
        <fullName evidence="15">Iron-sulfur clusters transporter ATM1, mitochondrial</fullName>
    </recommendedName>
    <alternativeName>
        <fullName evidence="16">Iron-sulfur clusters transporter atm1, mitochondrial</fullName>
    </alternativeName>
</protein>
<evidence type="ECO:0000256" key="2">
    <source>
        <dbReference type="ARBA" id="ARBA00007830"/>
    </source>
</evidence>
<dbReference type="GO" id="GO:0016887">
    <property type="term" value="F:ATP hydrolysis activity"/>
    <property type="evidence" value="ECO:0007669"/>
    <property type="project" value="InterPro"/>
</dbReference>
<dbReference type="PANTHER" id="PTHR24221:SF402">
    <property type="entry name" value="IRON-SULFUR CLUSTERS TRANSPORTER ABCB7, MITOCHONDRIAL"/>
    <property type="match status" value="1"/>
</dbReference>
<dbReference type="InterPro" id="IPR015943">
    <property type="entry name" value="WD40/YVTN_repeat-like_dom_sf"/>
</dbReference>
<dbReference type="GO" id="GO:0005524">
    <property type="term" value="F:ATP binding"/>
    <property type="evidence" value="ECO:0007669"/>
    <property type="project" value="UniProtKB-KW"/>
</dbReference>
<keyword evidence="11" id="KW-1278">Translocase</keyword>
<feature type="repeat" description="WD" evidence="17">
    <location>
        <begin position="117"/>
        <end position="160"/>
    </location>
</feature>
<dbReference type="Gene3D" id="3.40.50.300">
    <property type="entry name" value="P-loop containing nucleotide triphosphate hydrolases"/>
    <property type="match status" value="1"/>
</dbReference>
<keyword evidence="7" id="KW-0677">Repeat</keyword>
<keyword evidence="9" id="KW-0496">Mitochondrion</keyword>
<evidence type="ECO:0000256" key="4">
    <source>
        <dbReference type="ARBA" id="ARBA00022448"/>
    </source>
</evidence>
<dbReference type="GO" id="GO:0006879">
    <property type="term" value="P:intracellular iron ion homeostasis"/>
    <property type="evidence" value="ECO:0007669"/>
    <property type="project" value="TreeGrafter"/>
</dbReference>
<evidence type="ECO:0000256" key="8">
    <source>
        <dbReference type="ARBA" id="ARBA00022741"/>
    </source>
</evidence>
<comment type="subunit">
    <text evidence="3">Homodimer.</text>
</comment>
<evidence type="ECO:0000256" key="3">
    <source>
        <dbReference type="ARBA" id="ARBA00011738"/>
    </source>
</evidence>
<keyword evidence="12" id="KW-1133">Transmembrane helix</keyword>
<dbReference type="PROSITE" id="PS50082">
    <property type="entry name" value="WD_REPEATS_2"/>
    <property type="match status" value="3"/>
</dbReference>
<evidence type="ECO:0000256" key="7">
    <source>
        <dbReference type="ARBA" id="ARBA00022737"/>
    </source>
</evidence>
<dbReference type="InterPro" id="IPR003593">
    <property type="entry name" value="AAA+_ATPase"/>
</dbReference>
<dbReference type="InterPro" id="IPR036322">
    <property type="entry name" value="WD40_repeat_dom_sf"/>
</dbReference>
<dbReference type="SMART" id="SM00320">
    <property type="entry name" value="WD40"/>
    <property type="match status" value="5"/>
</dbReference>
<keyword evidence="8" id="KW-0547">Nucleotide-binding</keyword>
<organism evidence="21 22">
    <name type="scientific">Phellinidium pouzarii</name>
    <dbReference type="NCBI Taxonomy" id="167371"/>
    <lineage>
        <taxon>Eukaryota</taxon>
        <taxon>Fungi</taxon>
        <taxon>Dikarya</taxon>
        <taxon>Basidiomycota</taxon>
        <taxon>Agaricomycotina</taxon>
        <taxon>Agaricomycetes</taxon>
        <taxon>Hymenochaetales</taxon>
        <taxon>Hymenochaetaceae</taxon>
        <taxon>Phellinidium</taxon>
    </lineage>
</organism>
<dbReference type="Pfam" id="PF00005">
    <property type="entry name" value="ABC_tran"/>
    <property type="match status" value="1"/>
</dbReference>
<evidence type="ECO:0000259" key="19">
    <source>
        <dbReference type="PROSITE" id="PS50893"/>
    </source>
</evidence>
<dbReference type="InterPro" id="IPR001680">
    <property type="entry name" value="WD40_rpt"/>
</dbReference>
<dbReference type="Gene3D" id="2.130.10.10">
    <property type="entry name" value="YVTN repeat-like/Quinoprotein amine dehydrogenase"/>
    <property type="match status" value="1"/>
</dbReference>
<feature type="compositionally biased region" description="Basic and acidic residues" evidence="18">
    <location>
        <begin position="417"/>
        <end position="431"/>
    </location>
</feature>
<dbReference type="GO" id="GO:0005743">
    <property type="term" value="C:mitochondrial inner membrane"/>
    <property type="evidence" value="ECO:0007669"/>
    <property type="project" value="UniProtKB-SubCell"/>
</dbReference>
<feature type="domain" description="ABC transmembrane type-1" evidence="20">
    <location>
        <begin position="485"/>
        <end position="773"/>
    </location>
</feature>
<dbReference type="PROSITE" id="PS50294">
    <property type="entry name" value="WD_REPEATS_REGION"/>
    <property type="match status" value="2"/>
</dbReference>
<feature type="domain" description="ABC transporter" evidence="19">
    <location>
        <begin position="807"/>
        <end position="1043"/>
    </location>
</feature>
<dbReference type="GO" id="GO:0140359">
    <property type="term" value="F:ABC-type transporter activity"/>
    <property type="evidence" value="ECO:0007669"/>
    <property type="project" value="InterPro"/>
</dbReference>
<accession>A0A4S4L737</accession>
<dbReference type="SUPFAM" id="SSF52540">
    <property type="entry name" value="P-loop containing nucleoside triphosphate hydrolases"/>
    <property type="match status" value="1"/>
</dbReference>
<evidence type="ECO:0000256" key="5">
    <source>
        <dbReference type="ARBA" id="ARBA00022574"/>
    </source>
</evidence>
<dbReference type="SUPFAM" id="SSF50978">
    <property type="entry name" value="WD40 repeat-like"/>
    <property type="match status" value="1"/>
</dbReference>
<keyword evidence="10" id="KW-0067">ATP-binding</keyword>
<dbReference type="InterPro" id="IPR003439">
    <property type="entry name" value="ABC_transporter-like_ATP-bd"/>
</dbReference>
<evidence type="ECO:0000259" key="20">
    <source>
        <dbReference type="PROSITE" id="PS50929"/>
    </source>
</evidence>
<dbReference type="PROSITE" id="PS00211">
    <property type="entry name" value="ABC_TRANSPORTER_1"/>
    <property type="match status" value="1"/>
</dbReference>
<dbReference type="SMART" id="SM00382">
    <property type="entry name" value="AAA"/>
    <property type="match status" value="1"/>
</dbReference>
<dbReference type="InterPro" id="IPR011527">
    <property type="entry name" value="ABC1_TM_dom"/>
</dbReference>
<dbReference type="Gene3D" id="1.20.1560.10">
    <property type="entry name" value="ABC transporter type 1, transmembrane domain"/>
    <property type="match status" value="1"/>
</dbReference>
<evidence type="ECO:0000256" key="12">
    <source>
        <dbReference type="ARBA" id="ARBA00022989"/>
    </source>
</evidence>
<dbReference type="Pfam" id="PF00400">
    <property type="entry name" value="WD40"/>
    <property type="match status" value="4"/>
</dbReference>
<comment type="caution">
    <text evidence="21">The sequence shown here is derived from an EMBL/GenBank/DDBJ whole genome shotgun (WGS) entry which is preliminary data.</text>
</comment>
<keyword evidence="22" id="KW-1185">Reference proteome</keyword>
<dbReference type="PROSITE" id="PS50929">
    <property type="entry name" value="ABC_TM1F"/>
    <property type="match status" value="1"/>
</dbReference>
<dbReference type="Proteomes" id="UP000308199">
    <property type="component" value="Unassembled WGS sequence"/>
</dbReference>
<name>A0A4S4L737_9AGAM</name>
<feature type="compositionally biased region" description="Basic and acidic residues" evidence="18">
    <location>
        <begin position="447"/>
        <end position="458"/>
    </location>
</feature>
<dbReference type="InterPro" id="IPR027417">
    <property type="entry name" value="P-loop_NTPase"/>
</dbReference>
<evidence type="ECO:0000256" key="1">
    <source>
        <dbReference type="ARBA" id="ARBA00004448"/>
    </source>
</evidence>
<evidence type="ECO:0000256" key="14">
    <source>
        <dbReference type="ARBA" id="ARBA00024363"/>
    </source>
</evidence>
<comment type="similarity">
    <text evidence="14">Belongs to the ABC transporter superfamily. ABCB family. Heavy Metal importer (TC 3.A.1.210) subfamily.</text>
</comment>
<dbReference type="AlphaFoldDB" id="A0A4S4L737"/>
<dbReference type="InterPro" id="IPR017871">
    <property type="entry name" value="ABC_transporter-like_CS"/>
</dbReference>
<evidence type="ECO:0000256" key="9">
    <source>
        <dbReference type="ARBA" id="ARBA00022792"/>
    </source>
</evidence>
<dbReference type="InterPro" id="IPR039421">
    <property type="entry name" value="Type_1_exporter"/>
</dbReference>
<evidence type="ECO:0000256" key="11">
    <source>
        <dbReference type="ARBA" id="ARBA00022967"/>
    </source>
</evidence>
<comment type="similarity">
    <text evidence="2">Belongs to the WD repeat rae1 family.</text>
</comment>
<dbReference type="OrthoDB" id="6500128at2759"/>
<dbReference type="EMBL" id="SGPK01000157">
    <property type="protein sequence ID" value="THH07157.1"/>
    <property type="molecule type" value="Genomic_DNA"/>
</dbReference>
<keyword evidence="9" id="KW-0999">Mitochondrion inner membrane</keyword>
<evidence type="ECO:0000256" key="15">
    <source>
        <dbReference type="ARBA" id="ARBA00039906"/>
    </source>
</evidence>
<dbReference type="FunFam" id="3.40.50.300:FF:000186">
    <property type="entry name" value="ATP-binding cassette sub-family B member 7, mitochondrial"/>
    <property type="match status" value="1"/>
</dbReference>
<keyword evidence="13" id="KW-0472">Membrane</keyword>
<dbReference type="FunFam" id="2.130.10.10:FF:000190">
    <property type="entry name" value="Nuclear pore complex subunit"/>
    <property type="match status" value="1"/>
</dbReference>
<evidence type="ECO:0000256" key="10">
    <source>
        <dbReference type="ARBA" id="ARBA00022840"/>
    </source>
</evidence>
<evidence type="ECO:0000256" key="16">
    <source>
        <dbReference type="ARBA" id="ARBA00040792"/>
    </source>
</evidence>
<evidence type="ECO:0000256" key="18">
    <source>
        <dbReference type="SAM" id="MobiDB-lite"/>
    </source>
</evidence>
<proteinExistence type="inferred from homology"/>
<keyword evidence="4" id="KW-0813">Transport</keyword>
<dbReference type="Pfam" id="PF00664">
    <property type="entry name" value="ABC_membrane"/>
    <property type="match status" value="1"/>
</dbReference>
<feature type="region of interest" description="Disordered" evidence="18">
    <location>
        <begin position="416"/>
        <end position="458"/>
    </location>
</feature>
<feature type="compositionally biased region" description="Polar residues" evidence="18">
    <location>
        <begin position="1"/>
        <end position="16"/>
    </location>
</feature>
<gene>
    <name evidence="21" type="ORF">EW145_g3577</name>
</gene>
<evidence type="ECO:0000313" key="22">
    <source>
        <dbReference type="Proteomes" id="UP000308199"/>
    </source>
</evidence>
<feature type="region of interest" description="Disordered" evidence="18">
    <location>
        <begin position="1"/>
        <end position="39"/>
    </location>
</feature>
<feature type="repeat" description="WD" evidence="17">
    <location>
        <begin position="266"/>
        <end position="300"/>
    </location>
</feature>
<keyword evidence="5 17" id="KW-0853">WD repeat</keyword>
<dbReference type="PROSITE" id="PS50893">
    <property type="entry name" value="ABC_TRANSPORTER_2"/>
    <property type="match status" value="1"/>
</dbReference>
<evidence type="ECO:0000256" key="6">
    <source>
        <dbReference type="ARBA" id="ARBA00022692"/>
    </source>
</evidence>
<dbReference type="SUPFAM" id="SSF90123">
    <property type="entry name" value="ABC transporter transmembrane region"/>
    <property type="match status" value="1"/>
</dbReference>
<dbReference type="PANTHER" id="PTHR24221">
    <property type="entry name" value="ATP-BINDING CASSETTE SUB-FAMILY B"/>
    <property type="match status" value="1"/>
</dbReference>
<sequence>MAFFGSTSGTQSNTLGGATAAANEPKDIEVSDPPSDSISSLSFSSAGEYLAVGSWNNEVRIYEVNPQGGQTQGKAMYQHQGPVLGVCWNKEGNKVISGGADNAARMFDLATGQSSQVAQHDAPIKCVRWIESPQGGILVTGSWDKTLKYWDFRTPNPITIVTLPERCYSMDVVYPLMVVGTADRHIQIYNLTNPTTPYRTQMSPLKWQTRVVTCFPSADGYAVGSIEGRVAIQYVEEQQASQNFSFKCHRKDQAPNVKDQTLVYSVNDINFQPIHGTFSTAGSDGTVNFWDKDARTRLKTFDPAPGPITSTAFNRTGNIFAYAVSYDWSKGYTGMTSNHPNKIMLHACKEDEVKRSEASRMLSILRSRVVRSLPSSPLFACPRFSTSASLRHKPPWNHQYTPAYCEIGLRRFGNVAEGDRKPRSNDDKKVDPPNSPKDLPKYASDLGAEKHPSRAQQRQKDWAIIKRLLVNIWPPGDWNVRSRVILGFGLLLTGKILNVQVPMLFKNVIDSLNIELTGDTTVWVLAGSLILGYGSARIGATLFTELLNAVFANVGQRAVRKVARETFEHLLHLDLKFHLSRQTGGLTRAIDRGTKGITFILQSVLFRIVPTALEISMVCGILTYKFGWDYAAIVAATMVAYTWFTVRTTSWRTQFRRDANKADNKAATVAVDSLINYEAVKNFNNEKFEIRQYDKHLASYEKSSVKITTSLAFLNSGQSAIYSGALTVMMFLAAQGVVNGNMTIGDLVMVNQLVFQLSLPLNFLGTIYREMRQSLLDMEVLFNLQTEHTPPPDKSGAKPLALKGGSIRFENVRFGYHPDRPIFHSLSFTVPAGKKVALVGPSGCGKSTVFRLLFRFYDPASGRIFIDDQNIHELQVDSVRRAIGVVPQDTPMFHADIMHNIRYGRLDASDAEVVDVAKRANVHGTIERLPDGYHTTVGERGLMISGGEKQRLAVARVLLKDPPILFFDEATSALDGRTETELMKNINSILLDRRRTSIFIAHRLNTVVEADLILVFNLGEVVEQGTHQELLEKGGLYYDMWIEQSYHSADEADIQTEQKPQN</sequence>
<evidence type="ECO:0000256" key="13">
    <source>
        <dbReference type="ARBA" id="ARBA00023136"/>
    </source>
</evidence>
<evidence type="ECO:0000313" key="21">
    <source>
        <dbReference type="EMBL" id="THH07157.1"/>
    </source>
</evidence>
<comment type="subcellular location">
    <subcellularLocation>
        <location evidence="1">Mitochondrion inner membrane</location>
        <topology evidence="1">Multi-pass membrane protein</topology>
    </subcellularLocation>
</comment>
<dbReference type="InterPro" id="IPR036640">
    <property type="entry name" value="ABC1_TM_sf"/>
</dbReference>
<dbReference type="CDD" id="cd18582">
    <property type="entry name" value="ABC_6TM_ATM1_ABCB7"/>
    <property type="match status" value="1"/>
</dbReference>